<feature type="domain" description="RNA polymerase sigma-70 region 2" evidence="6">
    <location>
        <begin position="15"/>
        <end position="77"/>
    </location>
</feature>
<comment type="caution">
    <text evidence="8">The sequence shown here is derived from an EMBL/GenBank/DDBJ whole genome shotgun (WGS) entry which is preliminary data.</text>
</comment>
<evidence type="ECO:0000256" key="5">
    <source>
        <dbReference type="ARBA" id="ARBA00023163"/>
    </source>
</evidence>
<dbReference type="SUPFAM" id="SSF88659">
    <property type="entry name" value="Sigma3 and sigma4 domains of RNA polymerase sigma factors"/>
    <property type="match status" value="1"/>
</dbReference>
<evidence type="ECO:0000313" key="8">
    <source>
        <dbReference type="EMBL" id="TQS44662.1"/>
    </source>
</evidence>
<organism evidence="8 9">
    <name type="scientific">Cryptosporangium phraense</name>
    <dbReference type="NCBI Taxonomy" id="2593070"/>
    <lineage>
        <taxon>Bacteria</taxon>
        <taxon>Bacillati</taxon>
        <taxon>Actinomycetota</taxon>
        <taxon>Actinomycetes</taxon>
        <taxon>Cryptosporangiales</taxon>
        <taxon>Cryptosporangiaceae</taxon>
        <taxon>Cryptosporangium</taxon>
    </lineage>
</organism>
<keyword evidence="2" id="KW-0805">Transcription regulation</keyword>
<dbReference type="Proteomes" id="UP000317982">
    <property type="component" value="Unassembled WGS sequence"/>
</dbReference>
<evidence type="ECO:0000259" key="6">
    <source>
        <dbReference type="Pfam" id="PF04542"/>
    </source>
</evidence>
<dbReference type="Pfam" id="PF04542">
    <property type="entry name" value="Sigma70_r2"/>
    <property type="match status" value="1"/>
</dbReference>
<evidence type="ECO:0000256" key="1">
    <source>
        <dbReference type="ARBA" id="ARBA00010641"/>
    </source>
</evidence>
<dbReference type="InterPro" id="IPR036388">
    <property type="entry name" value="WH-like_DNA-bd_sf"/>
</dbReference>
<protein>
    <submittedName>
        <fullName evidence="8">SigE family RNA polymerase sigma factor</fullName>
    </submittedName>
</protein>
<dbReference type="PANTHER" id="PTHR43133">
    <property type="entry name" value="RNA POLYMERASE ECF-TYPE SIGMA FACTO"/>
    <property type="match status" value="1"/>
</dbReference>
<evidence type="ECO:0000259" key="7">
    <source>
        <dbReference type="Pfam" id="PF08281"/>
    </source>
</evidence>
<evidence type="ECO:0000313" key="9">
    <source>
        <dbReference type="Proteomes" id="UP000317982"/>
    </source>
</evidence>
<evidence type="ECO:0000256" key="4">
    <source>
        <dbReference type="ARBA" id="ARBA00023125"/>
    </source>
</evidence>
<dbReference type="Gene3D" id="1.10.10.10">
    <property type="entry name" value="Winged helix-like DNA-binding domain superfamily/Winged helix DNA-binding domain"/>
    <property type="match status" value="1"/>
</dbReference>
<evidence type="ECO:0000256" key="3">
    <source>
        <dbReference type="ARBA" id="ARBA00023082"/>
    </source>
</evidence>
<keyword evidence="3" id="KW-0731">Sigma factor</keyword>
<dbReference type="NCBIfam" id="TIGR02937">
    <property type="entry name" value="sigma70-ECF"/>
    <property type="match status" value="1"/>
</dbReference>
<keyword evidence="9" id="KW-1185">Reference proteome</keyword>
<dbReference type="OrthoDB" id="3777963at2"/>
<dbReference type="SUPFAM" id="SSF88946">
    <property type="entry name" value="Sigma2 domain of RNA polymerase sigma factors"/>
    <property type="match status" value="1"/>
</dbReference>
<dbReference type="InterPro" id="IPR013249">
    <property type="entry name" value="RNA_pol_sigma70_r4_t2"/>
</dbReference>
<dbReference type="GO" id="GO:0006352">
    <property type="term" value="P:DNA-templated transcription initiation"/>
    <property type="evidence" value="ECO:0007669"/>
    <property type="project" value="InterPro"/>
</dbReference>
<proteinExistence type="inferred from homology"/>
<dbReference type="InterPro" id="IPR013325">
    <property type="entry name" value="RNA_pol_sigma_r2"/>
</dbReference>
<dbReference type="InterPro" id="IPR013324">
    <property type="entry name" value="RNA_pol_sigma_r3/r4-like"/>
</dbReference>
<reference evidence="8 9" key="1">
    <citation type="submission" date="2019-07" db="EMBL/GenBank/DDBJ databases">
        <title>Cryptosporangium phraense sp. nov., isolated from plant litter.</title>
        <authorList>
            <person name="Suriyachadkun C."/>
        </authorList>
    </citation>
    <scope>NUCLEOTIDE SEQUENCE [LARGE SCALE GENOMIC DNA]</scope>
    <source>
        <strain evidence="8 9">A-T 5661</strain>
    </source>
</reference>
<dbReference type="CDD" id="cd06171">
    <property type="entry name" value="Sigma70_r4"/>
    <property type="match status" value="1"/>
</dbReference>
<dbReference type="GO" id="GO:0016987">
    <property type="term" value="F:sigma factor activity"/>
    <property type="evidence" value="ECO:0007669"/>
    <property type="project" value="UniProtKB-KW"/>
</dbReference>
<evidence type="ECO:0000256" key="2">
    <source>
        <dbReference type="ARBA" id="ARBA00023015"/>
    </source>
</evidence>
<comment type="similarity">
    <text evidence="1">Belongs to the sigma-70 factor family. ECF subfamily.</text>
</comment>
<dbReference type="InterPro" id="IPR007627">
    <property type="entry name" value="RNA_pol_sigma70_r2"/>
</dbReference>
<dbReference type="EMBL" id="VIRS01000007">
    <property type="protein sequence ID" value="TQS44662.1"/>
    <property type="molecule type" value="Genomic_DNA"/>
</dbReference>
<dbReference type="GO" id="GO:0003677">
    <property type="term" value="F:DNA binding"/>
    <property type="evidence" value="ECO:0007669"/>
    <property type="project" value="UniProtKB-KW"/>
</dbReference>
<name>A0A545ATK7_9ACTN</name>
<dbReference type="Gene3D" id="1.10.1740.10">
    <property type="match status" value="1"/>
</dbReference>
<accession>A0A545ATK7</accession>
<sequence>MRVDPTGYDAFYGAHFRAISVQLYAYFGDAADAADLTQEAFCRAWERWDVVRGYDDPAAWVRRVAWRLAVSRWRRARVARSHSARLAESVVVEFGGDHVDLVRGLAALPGDQRRAVVLHYLADLSVAEIAADADVTVNTVKSWLHRGRAALRQALSDGSSTWVREA</sequence>
<dbReference type="AlphaFoldDB" id="A0A545ATK7"/>
<dbReference type="InParanoid" id="A0A545ATK7"/>
<keyword evidence="4" id="KW-0238">DNA-binding</keyword>
<dbReference type="InterPro" id="IPR039425">
    <property type="entry name" value="RNA_pol_sigma-70-like"/>
</dbReference>
<dbReference type="PANTHER" id="PTHR43133:SF50">
    <property type="entry name" value="ECF RNA POLYMERASE SIGMA FACTOR SIGM"/>
    <property type="match status" value="1"/>
</dbReference>
<gene>
    <name evidence="8" type="ORF">FL583_11830</name>
</gene>
<keyword evidence="5" id="KW-0804">Transcription</keyword>
<dbReference type="Pfam" id="PF08281">
    <property type="entry name" value="Sigma70_r4_2"/>
    <property type="match status" value="1"/>
</dbReference>
<dbReference type="InterPro" id="IPR014284">
    <property type="entry name" value="RNA_pol_sigma-70_dom"/>
</dbReference>
<feature type="domain" description="RNA polymerase sigma factor 70 region 4 type 2" evidence="7">
    <location>
        <begin position="101"/>
        <end position="151"/>
    </location>
</feature>